<accession>A0AAV7VCV2</accession>
<dbReference type="AlphaFoldDB" id="A0AAV7VCV2"/>
<name>A0AAV7VCV2_PLEWA</name>
<dbReference type="EMBL" id="JANPWB010000003">
    <property type="protein sequence ID" value="KAJ1197993.1"/>
    <property type="molecule type" value="Genomic_DNA"/>
</dbReference>
<feature type="compositionally biased region" description="Basic and acidic residues" evidence="1">
    <location>
        <begin position="135"/>
        <end position="170"/>
    </location>
</feature>
<feature type="region of interest" description="Disordered" evidence="1">
    <location>
        <begin position="87"/>
        <end position="243"/>
    </location>
</feature>
<gene>
    <name evidence="2" type="ORF">NDU88_001837</name>
</gene>
<reference evidence="2" key="1">
    <citation type="journal article" date="2022" name="bioRxiv">
        <title>Sequencing and chromosome-scale assembly of the giantPleurodeles waltlgenome.</title>
        <authorList>
            <person name="Brown T."/>
            <person name="Elewa A."/>
            <person name="Iarovenko S."/>
            <person name="Subramanian E."/>
            <person name="Araus A.J."/>
            <person name="Petzold A."/>
            <person name="Susuki M."/>
            <person name="Suzuki K.-i.T."/>
            <person name="Hayashi T."/>
            <person name="Toyoda A."/>
            <person name="Oliveira C."/>
            <person name="Osipova E."/>
            <person name="Leigh N.D."/>
            <person name="Simon A."/>
            <person name="Yun M.H."/>
        </authorList>
    </citation>
    <scope>NUCLEOTIDE SEQUENCE</scope>
    <source>
        <strain evidence="2">20211129_DDA</strain>
        <tissue evidence="2">Liver</tissue>
    </source>
</reference>
<evidence type="ECO:0000256" key="1">
    <source>
        <dbReference type="SAM" id="MobiDB-lite"/>
    </source>
</evidence>
<evidence type="ECO:0000313" key="2">
    <source>
        <dbReference type="EMBL" id="KAJ1197993.1"/>
    </source>
</evidence>
<organism evidence="2 3">
    <name type="scientific">Pleurodeles waltl</name>
    <name type="common">Iberian ribbed newt</name>
    <dbReference type="NCBI Taxonomy" id="8319"/>
    <lineage>
        <taxon>Eukaryota</taxon>
        <taxon>Metazoa</taxon>
        <taxon>Chordata</taxon>
        <taxon>Craniata</taxon>
        <taxon>Vertebrata</taxon>
        <taxon>Euteleostomi</taxon>
        <taxon>Amphibia</taxon>
        <taxon>Batrachia</taxon>
        <taxon>Caudata</taxon>
        <taxon>Salamandroidea</taxon>
        <taxon>Salamandridae</taxon>
        <taxon>Pleurodelinae</taxon>
        <taxon>Pleurodeles</taxon>
    </lineage>
</organism>
<comment type="caution">
    <text evidence="2">The sequence shown here is derived from an EMBL/GenBank/DDBJ whole genome shotgun (WGS) entry which is preliminary data.</text>
</comment>
<protein>
    <submittedName>
        <fullName evidence="2">Uncharacterized protein</fullName>
    </submittedName>
</protein>
<dbReference type="Proteomes" id="UP001066276">
    <property type="component" value="Chromosome 2_1"/>
</dbReference>
<keyword evidence="3" id="KW-1185">Reference proteome</keyword>
<proteinExistence type="predicted"/>
<feature type="compositionally biased region" description="Basic and acidic residues" evidence="1">
    <location>
        <begin position="212"/>
        <end position="243"/>
    </location>
</feature>
<evidence type="ECO:0000313" key="3">
    <source>
        <dbReference type="Proteomes" id="UP001066276"/>
    </source>
</evidence>
<sequence>METIHQGFFRVRLSVNPCLCVGLYSKENEPGSVAAMTLTYPLDHLSPYYLKDQNRSSQGHCTHVVGLGQGLITMSRRLGDCNGLTDTASASQYPRGTCGSGLPDPEVLLSSSKPERLPGEGGIRKSLIRASGRRQGGEESKEDHGEPGQEEKEDRGKWLKNSDEPSESRDQHRRTSTQQAAHDTGRAFSEAGIGGPGGGNTENPATLWGEHALAEEQRLEGRGTETGREIREPQKSQSEPEEK</sequence>